<dbReference type="PROSITE" id="PS50966">
    <property type="entry name" value="ZF_SWIM"/>
    <property type="match status" value="1"/>
</dbReference>
<dbReference type="EMBL" id="JACXVP010000001">
    <property type="protein sequence ID" value="KAG5630229.1"/>
    <property type="molecule type" value="Genomic_DNA"/>
</dbReference>
<protein>
    <recommendedName>
        <fullName evidence="6">SWIM-type domain-containing protein</fullName>
    </recommendedName>
</protein>
<reference evidence="7 8" key="1">
    <citation type="submission" date="2020-09" db="EMBL/GenBank/DDBJ databases">
        <title>De no assembly of potato wild relative species, Solanum commersonii.</title>
        <authorList>
            <person name="Cho K."/>
        </authorList>
    </citation>
    <scope>NUCLEOTIDE SEQUENCE [LARGE SCALE GENOMIC DNA]</scope>
    <source>
        <strain evidence="7">LZ3.2</strain>
        <tissue evidence="7">Leaf</tissue>
    </source>
</reference>
<dbReference type="InterPro" id="IPR006564">
    <property type="entry name" value="Znf_PMZ"/>
</dbReference>
<evidence type="ECO:0000256" key="2">
    <source>
        <dbReference type="ARBA" id="ARBA00022771"/>
    </source>
</evidence>
<evidence type="ECO:0000256" key="1">
    <source>
        <dbReference type="ARBA" id="ARBA00022723"/>
    </source>
</evidence>
<evidence type="ECO:0000256" key="4">
    <source>
        <dbReference type="PROSITE-ProRule" id="PRU00325"/>
    </source>
</evidence>
<keyword evidence="2 4" id="KW-0863">Zinc-finger</keyword>
<evidence type="ECO:0000313" key="8">
    <source>
        <dbReference type="Proteomes" id="UP000824120"/>
    </source>
</evidence>
<evidence type="ECO:0000256" key="5">
    <source>
        <dbReference type="SAM" id="MobiDB-lite"/>
    </source>
</evidence>
<feature type="compositionally biased region" description="Basic and acidic residues" evidence="5">
    <location>
        <begin position="109"/>
        <end position="128"/>
    </location>
</feature>
<evidence type="ECO:0000259" key="6">
    <source>
        <dbReference type="PROSITE" id="PS50966"/>
    </source>
</evidence>
<feature type="region of interest" description="Disordered" evidence="5">
    <location>
        <begin position="103"/>
        <end position="128"/>
    </location>
</feature>
<gene>
    <name evidence="7" type="ORF">H5410_001946</name>
</gene>
<dbReference type="Pfam" id="PF04434">
    <property type="entry name" value="SWIM"/>
    <property type="match status" value="1"/>
</dbReference>
<evidence type="ECO:0000256" key="3">
    <source>
        <dbReference type="ARBA" id="ARBA00022833"/>
    </source>
</evidence>
<keyword evidence="3" id="KW-0862">Zinc</keyword>
<dbReference type="SMART" id="SM00575">
    <property type="entry name" value="ZnF_PMZ"/>
    <property type="match status" value="1"/>
</dbReference>
<dbReference type="OrthoDB" id="1299713at2759"/>
<evidence type="ECO:0000313" key="7">
    <source>
        <dbReference type="EMBL" id="KAG5630229.1"/>
    </source>
</evidence>
<dbReference type="AlphaFoldDB" id="A0A9J6B089"/>
<dbReference type="InterPro" id="IPR007527">
    <property type="entry name" value="Znf_SWIM"/>
</dbReference>
<comment type="caution">
    <text evidence="7">The sequence shown here is derived from an EMBL/GenBank/DDBJ whole genome shotgun (WGS) entry which is preliminary data.</text>
</comment>
<accession>A0A9J6B089</accession>
<name>A0A9J6B089_SOLCO</name>
<proteinExistence type="predicted"/>
<dbReference type="Proteomes" id="UP000824120">
    <property type="component" value="Chromosome 1"/>
</dbReference>
<dbReference type="GO" id="GO:0008270">
    <property type="term" value="F:zinc ion binding"/>
    <property type="evidence" value="ECO:0007669"/>
    <property type="project" value="UniProtKB-KW"/>
</dbReference>
<keyword evidence="1" id="KW-0479">Metal-binding</keyword>
<keyword evidence="8" id="KW-1185">Reference proteome</keyword>
<sequence length="128" mass="14998">MSHRMIVHASTEHVHIVIDDAKSFTVCLNTRMCSCGRFQHDEIACSHAIAVISYRNKHHEDYCSTYYSNKNFQDTYAIPIVLLLRMHLEYSITYFGRRTAATNYKKKPDRPPSNDCKKGFTEEKYKKE</sequence>
<feature type="domain" description="SWIM-type" evidence="6">
    <location>
        <begin position="24"/>
        <end position="56"/>
    </location>
</feature>
<organism evidence="7 8">
    <name type="scientific">Solanum commersonii</name>
    <name type="common">Commerson's wild potato</name>
    <name type="synonym">Commerson's nightshade</name>
    <dbReference type="NCBI Taxonomy" id="4109"/>
    <lineage>
        <taxon>Eukaryota</taxon>
        <taxon>Viridiplantae</taxon>
        <taxon>Streptophyta</taxon>
        <taxon>Embryophyta</taxon>
        <taxon>Tracheophyta</taxon>
        <taxon>Spermatophyta</taxon>
        <taxon>Magnoliopsida</taxon>
        <taxon>eudicotyledons</taxon>
        <taxon>Gunneridae</taxon>
        <taxon>Pentapetalae</taxon>
        <taxon>asterids</taxon>
        <taxon>lamiids</taxon>
        <taxon>Solanales</taxon>
        <taxon>Solanaceae</taxon>
        <taxon>Solanoideae</taxon>
        <taxon>Solaneae</taxon>
        <taxon>Solanum</taxon>
    </lineage>
</organism>